<dbReference type="OrthoDB" id="5369705at2759"/>
<proteinExistence type="predicted"/>
<feature type="compositionally biased region" description="Polar residues" evidence="1">
    <location>
        <begin position="331"/>
        <end position="351"/>
    </location>
</feature>
<organism evidence="2 3">
    <name type="scientific">Glonium stellatum</name>
    <dbReference type="NCBI Taxonomy" id="574774"/>
    <lineage>
        <taxon>Eukaryota</taxon>
        <taxon>Fungi</taxon>
        <taxon>Dikarya</taxon>
        <taxon>Ascomycota</taxon>
        <taxon>Pezizomycotina</taxon>
        <taxon>Dothideomycetes</taxon>
        <taxon>Pleosporomycetidae</taxon>
        <taxon>Gloniales</taxon>
        <taxon>Gloniaceae</taxon>
        <taxon>Glonium</taxon>
    </lineage>
</organism>
<accession>A0A8E2ENH2</accession>
<name>A0A8E2ENH2_9PEZI</name>
<sequence>MSHQPRNSRLGEWNEESDDVEEEIVTGSVVEFAFGEGEKSYFATSYPHRAEFSRRKDIRLMEQLNMPDYVLETIRKVQPKYIMNLAIRGPDLWFLYYYSSSSRYGHDTKWFPKKPTGTDEYIGVQLEKLREDARDQISFCGFGPSPDVFYLRSTDNKKGWHPRLSRYVCDDLWNDFLDVSRLDQGCPRAVTFGKNNTWIVYGVHSLKWSKHGLPKSLVAALKLGEDQDWVINKVVLNRSNHREYVLVYDSGPVYYSFHPDFEAQFKKVIEQWSVEKRKCRRSTGHEPSYPAGNQYDNPDDSGSEVGDDEVEWRMPEPRKGNKTHHHRHDTAVSQLSQASPNNSRISGLSTEHQPDNGRRLRADSEEYERITNPPQGIPPDVSASASGRVTRHSSKMPVRTPLPDQNYESTEQKELDQQKRAPKRQPFTAALGGFKGFFFGEKEKGTKKNT</sequence>
<dbReference type="AlphaFoldDB" id="A0A8E2ENH2"/>
<gene>
    <name evidence="2" type="ORF">AOQ84DRAFT_402389</name>
</gene>
<keyword evidence="3" id="KW-1185">Reference proteome</keyword>
<protein>
    <submittedName>
        <fullName evidence="2">Uncharacterized protein</fullName>
    </submittedName>
</protein>
<dbReference type="EMBL" id="KV751125">
    <property type="protein sequence ID" value="OCL01468.1"/>
    <property type="molecule type" value="Genomic_DNA"/>
</dbReference>
<feature type="compositionally biased region" description="Basic and acidic residues" evidence="1">
    <location>
        <begin position="352"/>
        <end position="369"/>
    </location>
</feature>
<evidence type="ECO:0000256" key="1">
    <source>
        <dbReference type="SAM" id="MobiDB-lite"/>
    </source>
</evidence>
<feature type="compositionally biased region" description="Acidic residues" evidence="1">
    <location>
        <begin position="297"/>
        <end position="310"/>
    </location>
</feature>
<dbReference type="Proteomes" id="UP000250140">
    <property type="component" value="Unassembled WGS sequence"/>
</dbReference>
<reference evidence="2 3" key="1">
    <citation type="journal article" date="2016" name="Nat. Commun.">
        <title>Ectomycorrhizal ecology is imprinted in the genome of the dominant symbiotic fungus Cenococcum geophilum.</title>
        <authorList>
            <consortium name="DOE Joint Genome Institute"/>
            <person name="Peter M."/>
            <person name="Kohler A."/>
            <person name="Ohm R.A."/>
            <person name="Kuo A."/>
            <person name="Krutzmann J."/>
            <person name="Morin E."/>
            <person name="Arend M."/>
            <person name="Barry K.W."/>
            <person name="Binder M."/>
            <person name="Choi C."/>
            <person name="Clum A."/>
            <person name="Copeland A."/>
            <person name="Grisel N."/>
            <person name="Haridas S."/>
            <person name="Kipfer T."/>
            <person name="LaButti K."/>
            <person name="Lindquist E."/>
            <person name="Lipzen A."/>
            <person name="Maire R."/>
            <person name="Meier B."/>
            <person name="Mihaltcheva S."/>
            <person name="Molinier V."/>
            <person name="Murat C."/>
            <person name="Poggeler S."/>
            <person name="Quandt C.A."/>
            <person name="Sperisen C."/>
            <person name="Tritt A."/>
            <person name="Tisserant E."/>
            <person name="Crous P.W."/>
            <person name="Henrissat B."/>
            <person name="Nehls U."/>
            <person name="Egli S."/>
            <person name="Spatafora J.W."/>
            <person name="Grigoriev I.V."/>
            <person name="Martin F.M."/>
        </authorList>
    </citation>
    <scope>NUCLEOTIDE SEQUENCE [LARGE SCALE GENOMIC DNA]</scope>
    <source>
        <strain evidence="2 3">CBS 207.34</strain>
    </source>
</reference>
<evidence type="ECO:0000313" key="2">
    <source>
        <dbReference type="EMBL" id="OCL01468.1"/>
    </source>
</evidence>
<evidence type="ECO:0000313" key="3">
    <source>
        <dbReference type="Proteomes" id="UP000250140"/>
    </source>
</evidence>
<feature type="region of interest" description="Disordered" evidence="1">
    <location>
        <begin position="281"/>
        <end position="429"/>
    </location>
</feature>
<feature type="compositionally biased region" description="Basic and acidic residues" evidence="1">
    <location>
        <begin position="410"/>
        <end position="419"/>
    </location>
</feature>